<dbReference type="AlphaFoldDB" id="A0A7Z8K233"/>
<dbReference type="GO" id="GO:0030288">
    <property type="term" value="C:outer membrane-bounded periplasmic space"/>
    <property type="evidence" value="ECO:0007669"/>
    <property type="project" value="TreeGrafter"/>
</dbReference>
<dbReference type="Pfam" id="PF03572">
    <property type="entry name" value="Peptidase_S41"/>
    <property type="match status" value="1"/>
</dbReference>
<dbReference type="OrthoDB" id="7314861at2"/>
<gene>
    <name evidence="2" type="ORF">FA014_04145</name>
</gene>
<dbReference type="SUPFAM" id="SSF52096">
    <property type="entry name" value="ClpP/crotonase"/>
    <property type="match status" value="1"/>
</dbReference>
<reference evidence="2 3" key="1">
    <citation type="submission" date="2019-05" db="EMBL/GenBank/DDBJ databases">
        <title>Genome sequence of Cellulomonas hominis strain CS1.</title>
        <authorList>
            <person name="Belmont J."/>
            <person name="Maclea K.S."/>
        </authorList>
    </citation>
    <scope>NUCLEOTIDE SEQUENCE [LARGE SCALE GENOMIC DNA]</scope>
    <source>
        <strain evidence="2 3">CS1</strain>
    </source>
</reference>
<proteinExistence type="predicted"/>
<dbReference type="Gene3D" id="3.90.226.10">
    <property type="entry name" value="2-enoyl-CoA Hydratase, Chain A, domain 1"/>
    <property type="match status" value="1"/>
</dbReference>
<organism evidence="2 3">
    <name type="scientific">Cellulomonas hominis</name>
    <dbReference type="NCBI Taxonomy" id="156981"/>
    <lineage>
        <taxon>Bacteria</taxon>
        <taxon>Bacillati</taxon>
        <taxon>Actinomycetota</taxon>
        <taxon>Actinomycetes</taxon>
        <taxon>Micrococcales</taxon>
        <taxon>Cellulomonadaceae</taxon>
        <taxon>Cellulomonas</taxon>
    </lineage>
</organism>
<dbReference type="GO" id="GO:0006508">
    <property type="term" value="P:proteolysis"/>
    <property type="evidence" value="ECO:0007669"/>
    <property type="project" value="InterPro"/>
</dbReference>
<dbReference type="InterPro" id="IPR005151">
    <property type="entry name" value="Tail-specific_protease"/>
</dbReference>
<feature type="domain" description="Tail specific protease" evidence="1">
    <location>
        <begin position="65"/>
        <end position="252"/>
    </location>
</feature>
<dbReference type="GO" id="GO:0007165">
    <property type="term" value="P:signal transduction"/>
    <property type="evidence" value="ECO:0007669"/>
    <property type="project" value="TreeGrafter"/>
</dbReference>
<accession>A0A7Z8K233</accession>
<name>A0A7Z8K233_9CELL</name>
<dbReference type="SMART" id="SM00245">
    <property type="entry name" value="TSPc"/>
    <property type="match status" value="1"/>
</dbReference>
<dbReference type="PANTHER" id="PTHR32060">
    <property type="entry name" value="TAIL-SPECIFIC PROTEASE"/>
    <property type="match status" value="1"/>
</dbReference>
<dbReference type="GO" id="GO:0008236">
    <property type="term" value="F:serine-type peptidase activity"/>
    <property type="evidence" value="ECO:0007669"/>
    <property type="project" value="InterPro"/>
</dbReference>
<evidence type="ECO:0000259" key="1">
    <source>
        <dbReference type="SMART" id="SM00245"/>
    </source>
</evidence>
<evidence type="ECO:0000313" key="3">
    <source>
        <dbReference type="Proteomes" id="UP000308121"/>
    </source>
</evidence>
<evidence type="ECO:0000313" key="2">
    <source>
        <dbReference type="EMBL" id="TKR26740.1"/>
    </source>
</evidence>
<dbReference type="EMBL" id="SZYE01000017">
    <property type="protein sequence ID" value="TKR26740.1"/>
    <property type="molecule type" value="Genomic_DNA"/>
</dbReference>
<dbReference type="PANTHER" id="PTHR32060:SF30">
    <property type="entry name" value="CARBOXY-TERMINAL PROCESSING PROTEASE CTPA"/>
    <property type="match status" value="1"/>
</dbReference>
<dbReference type="GO" id="GO:0004175">
    <property type="term" value="F:endopeptidase activity"/>
    <property type="evidence" value="ECO:0007669"/>
    <property type="project" value="TreeGrafter"/>
</dbReference>
<dbReference type="Proteomes" id="UP000308121">
    <property type="component" value="Unassembled WGS sequence"/>
</dbReference>
<comment type="caution">
    <text evidence="2">The sequence shown here is derived from an EMBL/GenBank/DDBJ whole genome shotgun (WGS) entry which is preliminary data.</text>
</comment>
<sequence length="273" mass="26807">MEAGLYARGPAWDEARASALTALEQVTSFAEADDVLRAAVVVAGGHHSTVLPPGAAGGGTADDLAPSVRVDGGIATAVVPAFTGGTAAGDAYAETIAAGLAGSGACGVVVDLRGNGGGDMGPMVAGLAPLLPEGVTGSFVVGDRVTDLRVDDGRFTGGGTPTRTQSGATALDVPVAVLTDGGTGSSGEQVLLAFRGLDDTRTFGEPTAGYASVNRSTTLYSGSTLVLTVGQTRARTGELFGDEPIPPDEAVPAVDAPARAAQWLAGLGCGTPA</sequence>
<dbReference type="InterPro" id="IPR029045">
    <property type="entry name" value="ClpP/crotonase-like_dom_sf"/>
</dbReference>
<protein>
    <submittedName>
        <fullName evidence="2">Peptidase S41</fullName>
    </submittedName>
</protein>